<evidence type="ECO:0000313" key="7">
    <source>
        <dbReference type="Proteomes" id="UP000008631"/>
    </source>
</evidence>
<accession>E8QWR3</accession>
<evidence type="ECO:0000256" key="1">
    <source>
        <dbReference type="ARBA" id="ARBA00005189"/>
    </source>
</evidence>
<dbReference type="CDD" id="cd07989">
    <property type="entry name" value="LPLAT_AGPAT-like"/>
    <property type="match status" value="1"/>
</dbReference>
<dbReference type="PANTHER" id="PTHR10434">
    <property type="entry name" value="1-ACYL-SN-GLYCEROL-3-PHOSPHATE ACYLTRANSFERASE"/>
    <property type="match status" value="1"/>
</dbReference>
<dbReference type="SUPFAM" id="SSF69593">
    <property type="entry name" value="Glycerol-3-phosphate (1)-acyltransferase"/>
    <property type="match status" value="1"/>
</dbReference>
<evidence type="ECO:0000256" key="2">
    <source>
        <dbReference type="ARBA" id="ARBA00022679"/>
    </source>
</evidence>
<evidence type="ECO:0000313" key="6">
    <source>
        <dbReference type="EMBL" id="ADV62963.1"/>
    </source>
</evidence>
<dbReference type="SMART" id="SM00563">
    <property type="entry name" value="PlsC"/>
    <property type="match status" value="1"/>
</dbReference>
<dbReference type="KEGG" id="ipa:Isop_2387"/>
<dbReference type="InParanoid" id="E8QWR3"/>
<dbReference type="InterPro" id="IPR002123">
    <property type="entry name" value="Plipid/glycerol_acylTrfase"/>
</dbReference>
<dbReference type="GO" id="GO:0006654">
    <property type="term" value="P:phosphatidic acid biosynthetic process"/>
    <property type="evidence" value="ECO:0007669"/>
    <property type="project" value="TreeGrafter"/>
</dbReference>
<dbReference type="OrthoDB" id="9806008at2"/>
<sequence>MDRLALRDDLSFDRFHPPRLSRFWVWATRPLRRAIARWQHRVDRLELTGADHLTAILKRGGSVLIAANHADRADGFTLIAIGEAVGRPFHMLAAHQLLVGEFGARRWLFSRLGVVPVDREGDALPSLRASIDLLKRGEPLVVFPEGEIYSMSDRLTPPREGLAGLALMARRSGGVQDLSILPLAMKHQYRTDENPLPELLHRMERLERFFTWTHDGTGSLLERIHRYALAMLALKEIELFGAPKQGQVVERVQALRDTLLQTVESRWNDSQPPPRQSDADKSESVPERVARLRRAIRQRLNDPAWITAQGGFEAVQARARVDRERLFVALQAFSYPGDYVFQHPSLERIAETLIKFEQDVIGTQHVVPPGRRIARARFGEPIDLGALLEQHGHPRGRAAVALVTRLVHESLQNTLDAIGPGPLVTQTAQSMRT</sequence>
<evidence type="ECO:0000259" key="5">
    <source>
        <dbReference type="SMART" id="SM00563"/>
    </source>
</evidence>
<proteinExistence type="predicted"/>
<dbReference type="STRING" id="575540.Isop_2387"/>
<reference key="1">
    <citation type="submission" date="2010-11" db="EMBL/GenBank/DDBJ databases">
        <title>The complete sequence of chromosome of Isophaera pallida ATCC 43644.</title>
        <authorList>
            <consortium name="US DOE Joint Genome Institute (JGI-PGF)"/>
            <person name="Lucas S."/>
            <person name="Copeland A."/>
            <person name="Lapidus A."/>
            <person name="Bruce D."/>
            <person name="Goodwin L."/>
            <person name="Pitluck S."/>
            <person name="Kyrpides N."/>
            <person name="Mavromatis K."/>
            <person name="Pagani I."/>
            <person name="Ivanova N."/>
            <person name="Saunders E."/>
            <person name="Brettin T."/>
            <person name="Detter J.C."/>
            <person name="Han C."/>
            <person name="Tapia R."/>
            <person name="Land M."/>
            <person name="Hauser L."/>
            <person name="Markowitz V."/>
            <person name="Cheng J.-F."/>
            <person name="Hugenholtz P."/>
            <person name="Woyke T."/>
            <person name="Wu D."/>
            <person name="Eisen J.A."/>
        </authorList>
    </citation>
    <scope>NUCLEOTIDE SEQUENCE</scope>
    <source>
        <strain>ATCC 43644</strain>
    </source>
</reference>
<name>E8QWR3_ISOPI</name>
<feature type="region of interest" description="Disordered" evidence="4">
    <location>
        <begin position="263"/>
        <end position="286"/>
    </location>
</feature>
<dbReference type="PANTHER" id="PTHR10434:SF11">
    <property type="entry name" value="1-ACYL-SN-GLYCEROL-3-PHOSPHATE ACYLTRANSFERASE"/>
    <property type="match status" value="1"/>
</dbReference>
<feature type="domain" description="Phospholipid/glycerol acyltransferase" evidence="5">
    <location>
        <begin position="63"/>
        <end position="188"/>
    </location>
</feature>
<feature type="compositionally biased region" description="Basic and acidic residues" evidence="4">
    <location>
        <begin position="277"/>
        <end position="286"/>
    </location>
</feature>
<dbReference type="AlphaFoldDB" id="E8QWR3"/>
<evidence type="ECO:0000256" key="3">
    <source>
        <dbReference type="ARBA" id="ARBA00023315"/>
    </source>
</evidence>
<keyword evidence="2" id="KW-0808">Transferase</keyword>
<keyword evidence="7" id="KW-1185">Reference proteome</keyword>
<evidence type="ECO:0000256" key="4">
    <source>
        <dbReference type="SAM" id="MobiDB-lite"/>
    </source>
</evidence>
<dbReference type="Proteomes" id="UP000008631">
    <property type="component" value="Chromosome"/>
</dbReference>
<dbReference type="eggNOG" id="COG0204">
    <property type="taxonomic scope" value="Bacteria"/>
</dbReference>
<dbReference type="GO" id="GO:0003841">
    <property type="term" value="F:1-acylglycerol-3-phosphate O-acyltransferase activity"/>
    <property type="evidence" value="ECO:0007669"/>
    <property type="project" value="TreeGrafter"/>
</dbReference>
<dbReference type="EMBL" id="CP002353">
    <property type="protein sequence ID" value="ADV62963.1"/>
    <property type="molecule type" value="Genomic_DNA"/>
</dbReference>
<protein>
    <submittedName>
        <fullName evidence="6">Phospholipid/glycerol acyltransferase</fullName>
    </submittedName>
</protein>
<dbReference type="HOGENOM" id="CLU_632793_0_0_0"/>
<dbReference type="RefSeq" id="WP_013565251.1">
    <property type="nucleotide sequence ID" value="NC_014962.1"/>
</dbReference>
<keyword evidence="3 6" id="KW-0012">Acyltransferase</keyword>
<organism evidence="6 7">
    <name type="scientific">Isosphaera pallida (strain ATCC 43644 / DSM 9630 / IS1B)</name>
    <dbReference type="NCBI Taxonomy" id="575540"/>
    <lineage>
        <taxon>Bacteria</taxon>
        <taxon>Pseudomonadati</taxon>
        <taxon>Planctomycetota</taxon>
        <taxon>Planctomycetia</taxon>
        <taxon>Isosphaerales</taxon>
        <taxon>Isosphaeraceae</taxon>
        <taxon>Isosphaera</taxon>
    </lineage>
</organism>
<gene>
    <name evidence="6" type="ordered locus">Isop_2387</name>
</gene>
<reference evidence="6 7" key="2">
    <citation type="journal article" date="2011" name="Stand. Genomic Sci.">
        <title>Complete genome sequence of Isosphaera pallida type strain (IS1B).</title>
        <authorList>
            <consortium name="US DOE Joint Genome Institute (JGI-PGF)"/>
            <person name="Goker M."/>
            <person name="Cleland D."/>
            <person name="Saunders E."/>
            <person name="Lapidus A."/>
            <person name="Nolan M."/>
            <person name="Lucas S."/>
            <person name="Hammon N."/>
            <person name="Deshpande S."/>
            <person name="Cheng J.F."/>
            <person name="Tapia R."/>
            <person name="Han C."/>
            <person name="Goodwin L."/>
            <person name="Pitluck S."/>
            <person name="Liolios K."/>
            <person name="Pagani I."/>
            <person name="Ivanova N."/>
            <person name="Mavromatis K."/>
            <person name="Pati A."/>
            <person name="Chen A."/>
            <person name="Palaniappan K."/>
            <person name="Land M."/>
            <person name="Hauser L."/>
            <person name="Chang Y.J."/>
            <person name="Jeffries C.D."/>
            <person name="Detter J.C."/>
            <person name="Beck B."/>
            <person name="Woyke T."/>
            <person name="Bristow J."/>
            <person name="Eisen J.A."/>
            <person name="Markowitz V."/>
            <person name="Hugenholtz P."/>
            <person name="Kyrpides N.C."/>
            <person name="Klenk H.P."/>
        </authorList>
    </citation>
    <scope>NUCLEOTIDE SEQUENCE [LARGE SCALE GENOMIC DNA]</scope>
    <source>
        <strain evidence="7">ATCC 43644 / DSM 9630 / IS1B</strain>
    </source>
</reference>
<dbReference type="Pfam" id="PF01553">
    <property type="entry name" value="Acyltransferase"/>
    <property type="match status" value="1"/>
</dbReference>
<comment type="pathway">
    <text evidence="1">Lipid metabolism.</text>
</comment>